<dbReference type="Gene3D" id="3.30.1130.10">
    <property type="match status" value="1"/>
</dbReference>
<evidence type="ECO:0000256" key="2">
    <source>
        <dbReference type="ARBA" id="ARBA00005013"/>
    </source>
</evidence>
<dbReference type="GO" id="GO:0005737">
    <property type="term" value="C:cytoplasm"/>
    <property type="evidence" value="ECO:0007669"/>
    <property type="project" value="TreeGrafter"/>
</dbReference>
<dbReference type="GO" id="GO:0046656">
    <property type="term" value="P:folic acid biosynthetic process"/>
    <property type="evidence" value="ECO:0007669"/>
    <property type="project" value="UniProtKB-KW"/>
</dbReference>
<dbReference type="Proteomes" id="UP000054977">
    <property type="component" value="Unassembled WGS sequence"/>
</dbReference>
<keyword evidence="6 9" id="KW-0456">Lyase</keyword>
<dbReference type="RefSeq" id="WP_087665761.1">
    <property type="nucleotide sequence ID" value="NZ_FCNW02000002.1"/>
</dbReference>
<proteinExistence type="inferred from homology"/>
<feature type="domain" description="Dihydroneopterin aldolase/epimerase" evidence="8">
    <location>
        <begin position="33"/>
        <end position="143"/>
    </location>
</feature>
<evidence type="ECO:0000313" key="10">
    <source>
        <dbReference type="Proteomes" id="UP000054977"/>
    </source>
</evidence>
<dbReference type="STRING" id="326474.AWB65_00631"/>
<evidence type="ECO:0000259" key="8">
    <source>
        <dbReference type="SMART" id="SM00905"/>
    </source>
</evidence>
<organism evidence="9 10">
    <name type="scientific">Caballeronia humi</name>
    <dbReference type="NCBI Taxonomy" id="326474"/>
    <lineage>
        <taxon>Bacteria</taxon>
        <taxon>Pseudomonadati</taxon>
        <taxon>Pseudomonadota</taxon>
        <taxon>Betaproteobacteria</taxon>
        <taxon>Burkholderiales</taxon>
        <taxon>Burkholderiaceae</taxon>
        <taxon>Caballeronia</taxon>
    </lineage>
</organism>
<evidence type="ECO:0000256" key="1">
    <source>
        <dbReference type="ARBA" id="ARBA00001353"/>
    </source>
</evidence>
<accession>A0A158F872</accession>
<evidence type="ECO:0000256" key="6">
    <source>
        <dbReference type="ARBA" id="ARBA00023239"/>
    </source>
</evidence>
<comment type="caution">
    <text evidence="9">The sequence shown here is derived from an EMBL/GenBank/DDBJ whole genome shotgun (WGS) entry which is preliminary data.</text>
</comment>
<comment type="similarity">
    <text evidence="3">Belongs to the DHNA family.</text>
</comment>
<gene>
    <name evidence="9" type="primary">folB</name>
    <name evidence="9" type="ORF">AWB65_00631</name>
</gene>
<dbReference type="NCBIfam" id="TIGR00526">
    <property type="entry name" value="folB_dom"/>
    <property type="match status" value="1"/>
</dbReference>
<dbReference type="PANTHER" id="PTHR42844">
    <property type="entry name" value="DIHYDRONEOPTERIN ALDOLASE 1-RELATED"/>
    <property type="match status" value="1"/>
</dbReference>
<keyword evidence="10" id="KW-1185">Reference proteome</keyword>
<evidence type="ECO:0000256" key="3">
    <source>
        <dbReference type="ARBA" id="ARBA00005708"/>
    </source>
</evidence>
<name>A0A158F872_9BURK</name>
<dbReference type="EC" id="4.1.2.25" evidence="4"/>
<reference evidence="9" key="1">
    <citation type="submission" date="2016-01" db="EMBL/GenBank/DDBJ databases">
        <authorList>
            <person name="Peeters C."/>
        </authorList>
    </citation>
    <scope>NUCLEOTIDE SEQUENCE [LARGE SCALE GENOMIC DNA]</scope>
    <source>
        <strain evidence="9">LMG 22934</strain>
    </source>
</reference>
<dbReference type="AlphaFoldDB" id="A0A158F872"/>
<evidence type="ECO:0000256" key="7">
    <source>
        <dbReference type="ARBA" id="ARBA00032903"/>
    </source>
</evidence>
<comment type="pathway">
    <text evidence="2">Cofactor biosynthesis; tetrahydrofolate biosynthesis; 2-amino-4-hydroxy-6-hydroxymethyl-7,8-dihydropteridine diphosphate from 7,8-dihydroneopterin triphosphate: step 3/4.</text>
</comment>
<keyword evidence="5" id="KW-0289">Folate biosynthesis</keyword>
<dbReference type="InterPro" id="IPR043133">
    <property type="entry name" value="GTP-CH-I_C/QueF"/>
</dbReference>
<dbReference type="Pfam" id="PF02152">
    <property type="entry name" value="FolB"/>
    <property type="match status" value="1"/>
</dbReference>
<dbReference type="EMBL" id="FCNW02000002">
    <property type="protein sequence ID" value="SAL16058.1"/>
    <property type="molecule type" value="Genomic_DNA"/>
</dbReference>
<dbReference type="InterPro" id="IPR006156">
    <property type="entry name" value="Dihydroneopterin_aldolase"/>
</dbReference>
<dbReference type="OrthoDB" id="9810587at2"/>
<evidence type="ECO:0000256" key="5">
    <source>
        <dbReference type="ARBA" id="ARBA00022909"/>
    </source>
</evidence>
<dbReference type="SMART" id="SM00905">
    <property type="entry name" value="FolB"/>
    <property type="match status" value="1"/>
</dbReference>
<dbReference type="PANTHER" id="PTHR42844:SF1">
    <property type="entry name" value="DIHYDRONEOPTERIN ALDOLASE 1-RELATED"/>
    <property type="match status" value="1"/>
</dbReference>
<protein>
    <recommendedName>
        <fullName evidence="4">dihydroneopterin aldolase</fullName>
        <ecNumber evidence="4">4.1.2.25</ecNumber>
    </recommendedName>
    <alternativeName>
        <fullName evidence="7">7,8-dihydroneopterin aldolase</fullName>
    </alternativeName>
</protein>
<comment type="catalytic activity">
    <reaction evidence="1">
        <text>7,8-dihydroneopterin = 6-hydroxymethyl-7,8-dihydropterin + glycolaldehyde</text>
        <dbReference type="Rhea" id="RHEA:10540"/>
        <dbReference type="ChEBI" id="CHEBI:17001"/>
        <dbReference type="ChEBI" id="CHEBI:17071"/>
        <dbReference type="ChEBI" id="CHEBI:44841"/>
        <dbReference type="EC" id="4.1.2.25"/>
    </reaction>
</comment>
<dbReference type="InterPro" id="IPR006157">
    <property type="entry name" value="FolB_dom"/>
</dbReference>
<dbReference type="SUPFAM" id="SSF55620">
    <property type="entry name" value="Tetrahydrobiopterin biosynthesis enzymes-like"/>
    <property type="match status" value="1"/>
</dbReference>
<sequence length="162" mass="17655">MDRFDAIRQTGFPNTVNAAAQQPAHDMTPMDIVYIEGLTGRTVIGIDKTELHEPQPVRMSLAIGVPAIRACTTDRIEDTINYAAVREALHALLASHGVQLLEALAEKIAQLLIADFGAHWVRVSLAKPAKFDDVESVGVLIERRRARSMATYASLGEGLIPN</sequence>
<dbReference type="GO" id="GO:0004150">
    <property type="term" value="F:dihydroneopterin aldolase activity"/>
    <property type="evidence" value="ECO:0007669"/>
    <property type="project" value="UniProtKB-EC"/>
</dbReference>
<evidence type="ECO:0000313" key="9">
    <source>
        <dbReference type="EMBL" id="SAL16058.1"/>
    </source>
</evidence>
<evidence type="ECO:0000256" key="4">
    <source>
        <dbReference type="ARBA" id="ARBA00013043"/>
    </source>
</evidence>